<dbReference type="PRINTS" id="PR01171">
    <property type="entry name" value="BCTLIPOCALIN"/>
</dbReference>
<feature type="domain" description="Lipocalin/cytosolic fatty-acid binding" evidence="3">
    <location>
        <begin position="41"/>
        <end position="178"/>
    </location>
</feature>
<dbReference type="InterPro" id="IPR012674">
    <property type="entry name" value="Calycin"/>
</dbReference>
<evidence type="ECO:0000313" key="4">
    <source>
        <dbReference type="EMBL" id="MFC4212589.1"/>
    </source>
</evidence>
<organism evidence="4 5">
    <name type="scientific">Pedobacter lithocola</name>
    <dbReference type="NCBI Taxonomy" id="1908239"/>
    <lineage>
        <taxon>Bacteria</taxon>
        <taxon>Pseudomonadati</taxon>
        <taxon>Bacteroidota</taxon>
        <taxon>Sphingobacteriia</taxon>
        <taxon>Sphingobacteriales</taxon>
        <taxon>Sphingobacteriaceae</taxon>
        <taxon>Pedobacter</taxon>
    </lineage>
</organism>
<sequence>MKSRKITFLYVLTLFLSISVLTSFKNHSNVANMDNKPIDKIDFKKFQGKWYSLTSIPTALDKKWRKTIENYTLKDNHFDVFTTYYKIGNPKEQSIKSKLFFYADKPDGDMKAQFLWPFKISYLVLELPEDYSYVVIGHQDKKYLFIMSRKPVMEKNLMTAIIERCRKNGYDVDKLVSQEHN</sequence>
<dbReference type="Pfam" id="PF08212">
    <property type="entry name" value="Lipocalin_2"/>
    <property type="match status" value="1"/>
</dbReference>
<dbReference type="EMBL" id="JBHSBW010000013">
    <property type="protein sequence ID" value="MFC4212589.1"/>
    <property type="molecule type" value="Genomic_DNA"/>
</dbReference>
<gene>
    <name evidence="4" type="ORF">ACFOWA_15420</name>
</gene>
<dbReference type="CDD" id="cd19438">
    <property type="entry name" value="lipocalin_Blc-like"/>
    <property type="match status" value="1"/>
</dbReference>
<dbReference type="PIRSF" id="PIRSF036893">
    <property type="entry name" value="Lipocalin_ApoD"/>
    <property type="match status" value="1"/>
</dbReference>
<comment type="similarity">
    <text evidence="1 2">Belongs to the calycin superfamily. Lipocalin family.</text>
</comment>
<name>A0ABV8PBC0_9SPHI</name>
<dbReference type="InterPro" id="IPR022272">
    <property type="entry name" value="Lipocalin_CS"/>
</dbReference>
<proteinExistence type="inferred from homology"/>
<dbReference type="InterPro" id="IPR047202">
    <property type="entry name" value="Lipocalin_Blc-like_dom"/>
</dbReference>
<evidence type="ECO:0000313" key="5">
    <source>
        <dbReference type="Proteomes" id="UP001595789"/>
    </source>
</evidence>
<dbReference type="Proteomes" id="UP001595789">
    <property type="component" value="Unassembled WGS sequence"/>
</dbReference>
<dbReference type="Gene3D" id="2.40.128.20">
    <property type="match status" value="1"/>
</dbReference>
<dbReference type="InterPro" id="IPR000566">
    <property type="entry name" value="Lipocln_cytosolic_FA-bd_dom"/>
</dbReference>
<dbReference type="PANTHER" id="PTHR10612:SF34">
    <property type="entry name" value="APOLIPOPROTEIN D"/>
    <property type="match status" value="1"/>
</dbReference>
<dbReference type="PANTHER" id="PTHR10612">
    <property type="entry name" value="APOLIPOPROTEIN D"/>
    <property type="match status" value="1"/>
</dbReference>
<reference evidence="5" key="1">
    <citation type="journal article" date="2019" name="Int. J. Syst. Evol. Microbiol.">
        <title>The Global Catalogue of Microorganisms (GCM) 10K type strain sequencing project: providing services to taxonomists for standard genome sequencing and annotation.</title>
        <authorList>
            <consortium name="The Broad Institute Genomics Platform"/>
            <consortium name="The Broad Institute Genome Sequencing Center for Infectious Disease"/>
            <person name="Wu L."/>
            <person name="Ma J."/>
        </authorList>
    </citation>
    <scope>NUCLEOTIDE SEQUENCE [LARGE SCALE GENOMIC DNA]</scope>
    <source>
        <strain evidence="5">CCM 8691</strain>
    </source>
</reference>
<evidence type="ECO:0000256" key="2">
    <source>
        <dbReference type="PIRNR" id="PIRNR036893"/>
    </source>
</evidence>
<keyword evidence="5" id="KW-1185">Reference proteome</keyword>
<protein>
    <submittedName>
        <fullName evidence="4">Lipocalin family protein</fullName>
    </submittedName>
</protein>
<evidence type="ECO:0000259" key="3">
    <source>
        <dbReference type="Pfam" id="PF08212"/>
    </source>
</evidence>
<dbReference type="InterPro" id="IPR002446">
    <property type="entry name" value="Lipocalin_bac"/>
</dbReference>
<comment type="caution">
    <text evidence="4">The sequence shown here is derived from an EMBL/GenBank/DDBJ whole genome shotgun (WGS) entry which is preliminary data.</text>
</comment>
<dbReference type="SUPFAM" id="SSF50814">
    <property type="entry name" value="Lipocalins"/>
    <property type="match status" value="1"/>
</dbReference>
<evidence type="ECO:0000256" key="1">
    <source>
        <dbReference type="ARBA" id="ARBA00006889"/>
    </source>
</evidence>
<dbReference type="InterPro" id="IPR022271">
    <property type="entry name" value="Lipocalin_ApoD"/>
</dbReference>
<dbReference type="PROSITE" id="PS00213">
    <property type="entry name" value="LIPOCALIN"/>
    <property type="match status" value="1"/>
</dbReference>
<dbReference type="RefSeq" id="WP_378986685.1">
    <property type="nucleotide sequence ID" value="NZ_JBHSBW010000013.1"/>
</dbReference>
<accession>A0ABV8PBC0</accession>